<gene>
    <name evidence="2" type="ORF">SAMN02745148_02930</name>
</gene>
<dbReference type="AlphaFoldDB" id="A0A1M5CIC0"/>
<name>A0A1M5CIC0_9GAMM</name>
<proteinExistence type="predicted"/>
<protein>
    <recommendedName>
        <fullName evidence="4">Quinol:cytochrome c oxidoreductase membrane protein</fullName>
    </recommendedName>
</protein>
<dbReference type="PANTHER" id="PTHR40394">
    <property type="entry name" value="LIPOPROTEIN-RELATED"/>
    <property type="match status" value="1"/>
</dbReference>
<keyword evidence="3" id="KW-1185">Reference proteome</keyword>
<dbReference type="Pfam" id="PF11821">
    <property type="entry name" value="ActD"/>
    <property type="match status" value="1"/>
</dbReference>
<dbReference type="PANTHER" id="PTHR40394:SF2">
    <property type="entry name" value="QUINOL:CYTOCHROME C OXIDOREDUCTASE MEMBRANE PROTEIN"/>
    <property type="match status" value="1"/>
</dbReference>
<keyword evidence="1" id="KW-1133">Transmembrane helix</keyword>
<keyword evidence="1" id="KW-0812">Transmembrane</keyword>
<dbReference type="STRING" id="1121942.SAMN02745148_02930"/>
<organism evidence="2 3">
    <name type="scientific">Modicisalibacter ilicicola DSM 19980</name>
    <dbReference type="NCBI Taxonomy" id="1121942"/>
    <lineage>
        <taxon>Bacteria</taxon>
        <taxon>Pseudomonadati</taxon>
        <taxon>Pseudomonadota</taxon>
        <taxon>Gammaproteobacteria</taxon>
        <taxon>Oceanospirillales</taxon>
        <taxon>Halomonadaceae</taxon>
        <taxon>Modicisalibacter</taxon>
    </lineage>
</organism>
<feature type="transmembrane region" description="Helical" evidence="1">
    <location>
        <begin position="98"/>
        <end position="120"/>
    </location>
</feature>
<keyword evidence="1" id="KW-0472">Membrane</keyword>
<dbReference type="RefSeq" id="WP_072824186.1">
    <property type="nucleotide sequence ID" value="NZ_FQUJ01000014.1"/>
</dbReference>
<dbReference type="EMBL" id="FQUJ01000014">
    <property type="protein sequence ID" value="SHF54478.1"/>
    <property type="molecule type" value="Genomic_DNA"/>
</dbReference>
<evidence type="ECO:0000313" key="2">
    <source>
        <dbReference type="EMBL" id="SHF54478.1"/>
    </source>
</evidence>
<dbReference type="Proteomes" id="UP000184346">
    <property type="component" value="Unassembled WGS sequence"/>
</dbReference>
<sequence>MSNPDLYGVLGRFEHPDALLEAIAELRKAGHSRLEAFSPYPVEGLSRALGERSRWLTVAALVGALLTALATYGMIWYSAVIDYPYVVGGKPLHSWPPFLLLAFVLAILAAVLVALVGMLMGNRLPRLYHPAFNVAAFSRASDDGFFILIRLERNPEDVERLRRRLDDLHALDIQEVPA</sequence>
<evidence type="ECO:0008006" key="4">
    <source>
        <dbReference type="Google" id="ProtNLM"/>
    </source>
</evidence>
<feature type="transmembrane region" description="Helical" evidence="1">
    <location>
        <begin position="55"/>
        <end position="78"/>
    </location>
</feature>
<dbReference type="OrthoDB" id="9792475at2"/>
<reference evidence="2 3" key="1">
    <citation type="submission" date="2016-11" db="EMBL/GenBank/DDBJ databases">
        <authorList>
            <person name="Jaros S."/>
            <person name="Januszkiewicz K."/>
            <person name="Wedrychowicz H."/>
        </authorList>
    </citation>
    <scope>NUCLEOTIDE SEQUENCE [LARGE SCALE GENOMIC DNA]</scope>
    <source>
        <strain evidence="2 3">DSM 19980</strain>
    </source>
</reference>
<evidence type="ECO:0000256" key="1">
    <source>
        <dbReference type="SAM" id="Phobius"/>
    </source>
</evidence>
<evidence type="ECO:0000313" key="3">
    <source>
        <dbReference type="Proteomes" id="UP000184346"/>
    </source>
</evidence>
<dbReference type="InterPro" id="IPR021776">
    <property type="entry name" value="ActD"/>
</dbReference>
<accession>A0A1M5CIC0</accession>